<dbReference type="RefSeq" id="WP_349300896.1">
    <property type="nucleotide sequence ID" value="NZ_JBEDNQ010000012.1"/>
</dbReference>
<dbReference type="InterPro" id="IPR050312">
    <property type="entry name" value="IolE/XylAMocC-like"/>
</dbReference>
<organism evidence="2 3">
    <name type="scientific">Pseudonocardia nematodicida</name>
    <dbReference type="NCBI Taxonomy" id="1206997"/>
    <lineage>
        <taxon>Bacteria</taxon>
        <taxon>Bacillati</taxon>
        <taxon>Actinomycetota</taxon>
        <taxon>Actinomycetes</taxon>
        <taxon>Pseudonocardiales</taxon>
        <taxon>Pseudonocardiaceae</taxon>
        <taxon>Pseudonocardia</taxon>
    </lineage>
</organism>
<reference evidence="2 3" key="1">
    <citation type="submission" date="2024-03" db="EMBL/GenBank/DDBJ databases">
        <title>Draft genome sequence of Pseudonocardia nematodicida JCM 31783.</title>
        <authorList>
            <person name="Butdee W."/>
            <person name="Duangmal K."/>
        </authorList>
    </citation>
    <scope>NUCLEOTIDE SEQUENCE [LARGE SCALE GENOMIC DNA]</scope>
    <source>
        <strain evidence="2 3">JCM 31783</strain>
    </source>
</reference>
<dbReference type="Gene3D" id="3.20.20.150">
    <property type="entry name" value="Divalent-metal-dependent TIM barrel enzymes"/>
    <property type="match status" value="1"/>
</dbReference>
<protein>
    <submittedName>
        <fullName evidence="2">Sugar phosphate isomerase/epimerase</fullName>
    </submittedName>
</protein>
<dbReference type="PANTHER" id="PTHR12110">
    <property type="entry name" value="HYDROXYPYRUVATE ISOMERASE"/>
    <property type="match status" value="1"/>
</dbReference>
<dbReference type="PANTHER" id="PTHR12110:SF48">
    <property type="entry name" value="BLL3656 PROTEIN"/>
    <property type="match status" value="1"/>
</dbReference>
<gene>
    <name evidence="2" type="ORF">WIS52_25380</name>
</gene>
<sequence length="269" mass="27783">MIVTPDEVALGYLTLAVTPEETVRAAAAAGFADCGVRLTPRSAGGPGDLEGLRPAAVADLAAQARATGVGISNVTCFQLNPALTGDAMRAVVDAVHGLGAPVLVVNAFDLEPGRAVEMFARYCELAEPADVRVALEFIPYSSLTCLDDAVAAVRQAGSPSAAITLDLLHLRRCGAGPDDVRRLDPGAVALVQLCDAPADPTAGGLDALREEARTARLPLGAGGLPVREVVAAVPGTCDVEYEVPYAPHARLPPEDRARAARRDIDDHLG</sequence>
<evidence type="ECO:0000313" key="3">
    <source>
        <dbReference type="Proteomes" id="UP001494902"/>
    </source>
</evidence>
<name>A0ABV1KI32_9PSEU</name>
<dbReference type="Pfam" id="PF01261">
    <property type="entry name" value="AP_endonuc_2"/>
    <property type="match status" value="1"/>
</dbReference>
<comment type="caution">
    <text evidence="2">The sequence shown here is derived from an EMBL/GenBank/DDBJ whole genome shotgun (WGS) entry which is preliminary data.</text>
</comment>
<dbReference type="InterPro" id="IPR013022">
    <property type="entry name" value="Xyl_isomerase-like_TIM-brl"/>
</dbReference>
<dbReference type="InterPro" id="IPR036237">
    <property type="entry name" value="Xyl_isomerase-like_sf"/>
</dbReference>
<accession>A0ABV1KI32</accession>
<evidence type="ECO:0000313" key="2">
    <source>
        <dbReference type="EMBL" id="MEQ3553821.1"/>
    </source>
</evidence>
<feature type="domain" description="Xylose isomerase-like TIM barrel" evidence="1">
    <location>
        <begin position="23"/>
        <end position="260"/>
    </location>
</feature>
<keyword evidence="2" id="KW-0413">Isomerase</keyword>
<dbReference type="GO" id="GO:0016853">
    <property type="term" value="F:isomerase activity"/>
    <property type="evidence" value="ECO:0007669"/>
    <property type="project" value="UniProtKB-KW"/>
</dbReference>
<proteinExistence type="predicted"/>
<keyword evidence="3" id="KW-1185">Reference proteome</keyword>
<dbReference type="EMBL" id="JBEDNQ010000012">
    <property type="protein sequence ID" value="MEQ3553821.1"/>
    <property type="molecule type" value="Genomic_DNA"/>
</dbReference>
<evidence type="ECO:0000259" key="1">
    <source>
        <dbReference type="Pfam" id="PF01261"/>
    </source>
</evidence>
<dbReference type="Proteomes" id="UP001494902">
    <property type="component" value="Unassembled WGS sequence"/>
</dbReference>
<dbReference type="SUPFAM" id="SSF51658">
    <property type="entry name" value="Xylose isomerase-like"/>
    <property type="match status" value="1"/>
</dbReference>